<reference evidence="3" key="1">
    <citation type="submission" date="2023-06" db="EMBL/GenBank/DDBJ databases">
        <title>Conoideocrella luteorostrata (Hypocreales: Clavicipitaceae), a potential biocontrol fungus for elongate hemlock scale in United States Christmas tree production areas.</title>
        <authorList>
            <person name="Barrett H."/>
            <person name="Lovett B."/>
            <person name="Macias A.M."/>
            <person name="Stajich J.E."/>
            <person name="Kasson M.T."/>
        </authorList>
    </citation>
    <scope>NUCLEOTIDE SEQUENCE</scope>
    <source>
        <strain evidence="3">ARSEF 14590</strain>
    </source>
</reference>
<evidence type="ECO:0000256" key="1">
    <source>
        <dbReference type="SAM" id="MobiDB-lite"/>
    </source>
</evidence>
<name>A0AAJ0FQ88_9HYPO</name>
<dbReference type="AlphaFoldDB" id="A0AAJ0FQ88"/>
<feature type="compositionally biased region" description="Polar residues" evidence="1">
    <location>
        <begin position="62"/>
        <end position="73"/>
    </location>
</feature>
<dbReference type="EMBL" id="JASWJB010000246">
    <property type="protein sequence ID" value="KAK2592781.1"/>
    <property type="molecule type" value="Genomic_DNA"/>
</dbReference>
<feature type="signal peptide" evidence="2">
    <location>
        <begin position="1"/>
        <end position="41"/>
    </location>
</feature>
<feature type="region of interest" description="Disordered" evidence="1">
    <location>
        <begin position="45"/>
        <end position="73"/>
    </location>
</feature>
<evidence type="ECO:0000256" key="2">
    <source>
        <dbReference type="SAM" id="SignalP"/>
    </source>
</evidence>
<gene>
    <name evidence="3" type="ORF">QQS21_009524</name>
</gene>
<keyword evidence="2" id="KW-0732">Signal</keyword>
<accession>A0AAJ0FQ88</accession>
<organism evidence="3 4">
    <name type="scientific">Conoideocrella luteorostrata</name>
    <dbReference type="NCBI Taxonomy" id="1105319"/>
    <lineage>
        <taxon>Eukaryota</taxon>
        <taxon>Fungi</taxon>
        <taxon>Dikarya</taxon>
        <taxon>Ascomycota</taxon>
        <taxon>Pezizomycotina</taxon>
        <taxon>Sordariomycetes</taxon>
        <taxon>Hypocreomycetidae</taxon>
        <taxon>Hypocreales</taxon>
        <taxon>Clavicipitaceae</taxon>
        <taxon>Conoideocrella</taxon>
    </lineage>
</organism>
<keyword evidence="4" id="KW-1185">Reference proteome</keyword>
<protein>
    <submittedName>
        <fullName evidence="3">Uncharacterized protein</fullName>
    </submittedName>
</protein>
<evidence type="ECO:0000313" key="3">
    <source>
        <dbReference type="EMBL" id="KAK2592781.1"/>
    </source>
</evidence>
<proteinExistence type="predicted"/>
<evidence type="ECO:0000313" key="4">
    <source>
        <dbReference type="Proteomes" id="UP001251528"/>
    </source>
</evidence>
<comment type="caution">
    <text evidence="3">The sequence shown here is derived from an EMBL/GenBank/DDBJ whole genome shotgun (WGS) entry which is preliminary data.</text>
</comment>
<feature type="chain" id="PRO_5042490268" evidence="2">
    <location>
        <begin position="42"/>
        <end position="382"/>
    </location>
</feature>
<dbReference type="Proteomes" id="UP001251528">
    <property type="component" value="Unassembled WGS sequence"/>
</dbReference>
<sequence length="382" mass="43074">MAEPRQSPTGRRPAGLARVFILLFIFAQLVLVGCVAKPTTAISTTRVDSKAACPPPRPAPTGSRNRASTSGLNNRAEKYRTWKECIKKGDELKRAFRKTSFRDKLRLASPWVKSTSLPKWGWKGWFNRKNIKPYYKNNLDAAFKDKDAMISKNTEMLYTDKHINCYKIDGTPRYATKAVYSNVMNPKSGAIIADFNFSPSSQSPNLKPKELPSLKNWSDIVYFQWANACRLTGVKKSSLKYIFRAHIVNQNTYDVVADAVELRGRKKIPSWKNRITIPMSTPEGKAILGTPHGAGAAYLLIQHKMQLGNKEITHVTVWDSFGPTSLDAKAKNAYLNLRFTVRNVGKNPVPCCDRPFSEITKCPIVQYDKCYFRLIAASMKVK</sequence>
<dbReference type="PROSITE" id="PS51257">
    <property type="entry name" value="PROKAR_LIPOPROTEIN"/>
    <property type="match status" value="1"/>
</dbReference>